<evidence type="ECO:0000313" key="2">
    <source>
        <dbReference type="Proteomes" id="UP000309215"/>
    </source>
</evidence>
<dbReference type="OrthoDB" id="5531338at2"/>
<dbReference type="Proteomes" id="UP000309215">
    <property type="component" value="Unassembled WGS sequence"/>
</dbReference>
<dbReference type="RefSeq" id="WP_136933862.1">
    <property type="nucleotide sequence ID" value="NZ_SSMQ01000055.1"/>
</dbReference>
<accession>A0A4U1IY46</accession>
<evidence type="ECO:0000313" key="1">
    <source>
        <dbReference type="EMBL" id="TKC99554.1"/>
    </source>
</evidence>
<dbReference type="AlphaFoldDB" id="A0A4U1IY46"/>
<proteinExistence type="predicted"/>
<gene>
    <name evidence="1" type="ORF">E8A74_37265</name>
</gene>
<comment type="caution">
    <text evidence="1">The sequence shown here is derived from an EMBL/GenBank/DDBJ whole genome shotgun (WGS) entry which is preliminary data.</text>
</comment>
<keyword evidence="2" id="KW-1185">Reference proteome</keyword>
<dbReference type="EMBL" id="SSMQ01000055">
    <property type="protein sequence ID" value="TKC99554.1"/>
    <property type="molecule type" value="Genomic_DNA"/>
</dbReference>
<organism evidence="1 2">
    <name type="scientific">Polyangium fumosum</name>
    <dbReference type="NCBI Taxonomy" id="889272"/>
    <lineage>
        <taxon>Bacteria</taxon>
        <taxon>Pseudomonadati</taxon>
        <taxon>Myxococcota</taxon>
        <taxon>Polyangia</taxon>
        <taxon>Polyangiales</taxon>
        <taxon>Polyangiaceae</taxon>
        <taxon>Polyangium</taxon>
    </lineage>
</organism>
<reference evidence="1 2" key="1">
    <citation type="submission" date="2019-04" db="EMBL/GenBank/DDBJ databases">
        <authorList>
            <person name="Li Y."/>
            <person name="Wang J."/>
        </authorList>
    </citation>
    <scope>NUCLEOTIDE SEQUENCE [LARGE SCALE GENOMIC DNA]</scope>
    <source>
        <strain evidence="1 2">DSM 14668</strain>
    </source>
</reference>
<protein>
    <submittedName>
        <fullName evidence="1">Uncharacterized protein</fullName>
    </submittedName>
</protein>
<sequence>MSIWIEASGEPLCLQWTILPGLELVVSRLCGQITVGYMLGTDGDEVILRARRDDMERCRELFHLAFTWGEA</sequence>
<name>A0A4U1IY46_9BACT</name>